<sequence>MVIRLTVITACFWSPARISSSVQSMRSASEMIPRTLFSVRCGLTFIWCSPRHVCFRIVLLWTSVSASTRRLPESFFALKALPMMASRHFDTRKGESLASGFSSSRA</sequence>
<proteinExistence type="predicted"/>
<name>A0A6B0UBZ4_IXORI</name>
<accession>A0A6B0UBZ4</accession>
<organism evidence="1">
    <name type="scientific">Ixodes ricinus</name>
    <name type="common">Common tick</name>
    <name type="synonym">Acarus ricinus</name>
    <dbReference type="NCBI Taxonomy" id="34613"/>
    <lineage>
        <taxon>Eukaryota</taxon>
        <taxon>Metazoa</taxon>
        <taxon>Ecdysozoa</taxon>
        <taxon>Arthropoda</taxon>
        <taxon>Chelicerata</taxon>
        <taxon>Arachnida</taxon>
        <taxon>Acari</taxon>
        <taxon>Parasitiformes</taxon>
        <taxon>Ixodida</taxon>
        <taxon>Ixodoidea</taxon>
        <taxon>Ixodidae</taxon>
        <taxon>Ixodinae</taxon>
        <taxon>Ixodes</taxon>
    </lineage>
</organism>
<protein>
    <submittedName>
        <fullName evidence="1">Uncharacterized protein</fullName>
    </submittedName>
</protein>
<reference evidence="1" key="1">
    <citation type="submission" date="2019-12" db="EMBL/GenBank/DDBJ databases">
        <title>An insight into the sialome of adult female Ixodes ricinus ticks feeding for 6 days.</title>
        <authorList>
            <person name="Perner J."/>
            <person name="Ribeiro J.M.C."/>
        </authorList>
    </citation>
    <scope>NUCLEOTIDE SEQUENCE</scope>
    <source>
        <strain evidence="1">Semi-engorged</strain>
        <tissue evidence="1">Salivary glands</tissue>
    </source>
</reference>
<dbReference type="AlphaFoldDB" id="A0A6B0UBZ4"/>
<dbReference type="EMBL" id="GIFC01007155">
    <property type="protein sequence ID" value="MXU89238.1"/>
    <property type="molecule type" value="Transcribed_RNA"/>
</dbReference>
<evidence type="ECO:0000313" key="1">
    <source>
        <dbReference type="EMBL" id="MXU89238.1"/>
    </source>
</evidence>